<protein>
    <submittedName>
        <fullName evidence="3">Expressed protein</fullName>
    </submittedName>
</protein>
<proteinExistence type="predicted"/>
<dbReference type="Pfam" id="PF10445">
    <property type="entry name" value="DUF2456"/>
    <property type="match status" value="1"/>
</dbReference>
<feature type="region of interest" description="Disordered" evidence="1">
    <location>
        <begin position="1"/>
        <end position="65"/>
    </location>
</feature>
<dbReference type="EMBL" id="CALTRL010006295">
    <property type="protein sequence ID" value="CAH7690438.1"/>
    <property type="molecule type" value="Genomic_DNA"/>
</dbReference>
<evidence type="ECO:0000313" key="4">
    <source>
        <dbReference type="Proteomes" id="UP001153365"/>
    </source>
</evidence>
<keyword evidence="2" id="KW-0472">Membrane</keyword>
<keyword evidence="4" id="KW-1185">Reference proteome</keyword>
<feature type="transmembrane region" description="Helical" evidence="2">
    <location>
        <begin position="129"/>
        <end position="156"/>
    </location>
</feature>
<gene>
    <name evidence="3" type="ORF">PPACK8108_LOCUS25788</name>
</gene>
<keyword evidence="2" id="KW-1133">Transmembrane helix</keyword>
<feature type="compositionally biased region" description="Polar residues" evidence="1">
    <location>
        <begin position="1"/>
        <end position="20"/>
    </location>
</feature>
<dbReference type="AlphaFoldDB" id="A0AAV0BXZ5"/>
<feature type="transmembrane region" description="Helical" evidence="2">
    <location>
        <begin position="280"/>
        <end position="303"/>
    </location>
</feature>
<feature type="compositionally biased region" description="Low complexity" evidence="1">
    <location>
        <begin position="28"/>
        <end position="42"/>
    </location>
</feature>
<comment type="caution">
    <text evidence="3">The sequence shown here is derived from an EMBL/GenBank/DDBJ whole genome shotgun (WGS) entry which is preliminary data.</text>
</comment>
<reference evidence="3" key="1">
    <citation type="submission" date="2022-06" db="EMBL/GenBank/DDBJ databases">
        <authorList>
            <consortium name="SYNGENTA / RWTH Aachen University"/>
        </authorList>
    </citation>
    <scope>NUCLEOTIDE SEQUENCE</scope>
</reference>
<name>A0AAV0BXZ5_PHAPC</name>
<keyword evidence="2" id="KW-0812">Transmembrane</keyword>
<organism evidence="3 4">
    <name type="scientific">Phakopsora pachyrhizi</name>
    <name type="common">Asian soybean rust disease fungus</name>
    <dbReference type="NCBI Taxonomy" id="170000"/>
    <lineage>
        <taxon>Eukaryota</taxon>
        <taxon>Fungi</taxon>
        <taxon>Dikarya</taxon>
        <taxon>Basidiomycota</taxon>
        <taxon>Pucciniomycotina</taxon>
        <taxon>Pucciniomycetes</taxon>
        <taxon>Pucciniales</taxon>
        <taxon>Phakopsoraceae</taxon>
        <taxon>Phakopsora</taxon>
    </lineage>
</organism>
<dbReference type="InterPro" id="IPR018852">
    <property type="entry name" value="DUF2456"/>
</dbReference>
<dbReference type="PANTHER" id="PTHR28297:SF1">
    <property type="entry name" value="FUNGAL PROTEIN"/>
    <property type="match status" value="1"/>
</dbReference>
<evidence type="ECO:0000256" key="1">
    <source>
        <dbReference type="SAM" id="MobiDB-lite"/>
    </source>
</evidence>
<feature type="compositionally biased region" description="Low complexity" evidence="1">
    <location>
        <begin position="476"/>
        <end position="486"/>
    </location>
</feature>
<sequence>MKPYNSSPNSNHDPVQNLTEDQLGDYEIQTIDQSNQQQQQTQPKHPDVRLNTGEDLSKAGRSSKSHLSPFNLLVSEPYDSEAQLENLGLRNHPNTNSKVQESIDPSSFPGRPTGLHPLALPPLSIKQKLYIIFPQMIGAAIIDGAANFGIGCAMYLNAKNVRIWILKNNTVAGDMAVTIFIQGVATFCIASGMVHVELRKNKVKAFPYPWPDTSWGKTKPQLPENAKTRFGRIWRSFNNDHGLTRGLHFFSGSDVNDIFDSRLTWSQFFKRLAWSVWKGSVLSVLYFFILWPISIAIVSRTLYRFFISLSLKPFFKAIWAGENLGNGNYTAPIIKGIYGAVYGLLMNPVCAMIAMGSEDSVRHHRSEVQRKRFEHPEKEAMKTTVAERVSIVPSNDVANNYLNFGDGDDDECVTLNRNSQNLEGSRPRRLESLRRSLDTSSNMAGRLGSNTSFNERQSELDSGLAQNDGRVHPNRSKSSNSYRRSNGLALYSNNDSLSTEVNNLMKRNSLGSDQRRNTEGVKDLSDSVSRVLIKDFENRSIGVTDTKKLQNSTESDGNLNHQGFKHHHQTKTLLLNQTRNKLESLDESSSSSITVTI</sequence>
<dbReference type="PANTHER" id="PTHR28297">
    <property type="entry name" value="FUNGAL PROTEIN"/>
    <property type="match status" value="1"/>
</dbReference>
<feature type="transmembrane region" description="Helical" evidence="2">
    <location>
        <begin position="176"/>
        <end position="196"/>
    </location>
</feature>
<evidence type="ECO:0000313" key="3">
    <source>
        <dbReference type="EMBL" id="CAH7690438.1"/>
    </source>
</evidence>
<evidence type="ECO:0000256" key="2">
    <source>
        <dbReference type="SAM" id="Phobius"/>
    </source>
</evidence>
<dbReference type="Proteomes" id="UP001153365">
    <property type="component" value="Unassembled WGS sequence"/>
</dbReference>
<accession>A0AAV0BXZ5</accession>
<feature type="region of interest" description="Disordered" evidence="1">
    <location>
        <begin position="435"/>
        <end position="489"/>
    </location>
</feature>